<keyword id="KW-0903">Direct protein sequencing</keyword>
<protein>
    <submittedName>
        <fullName>Hydroxylamine oxidoreductase</fullName>
    </submittedName>
</protein>
<dbReference type="AlphaFoldDB" id="Q9R567"/>
<reference key="1">
    <citation type="journal article" date="1993" name="J. Biol. Chem.">
        <title>Hydroxylamine oxidoreductase from Nitrosomonas europaea is a multimer of an octa-heme subunit.</title>
        <authorList>
            <person name="Arciero D.M."/>
            <person name="Hooper A.B."/>
        </authorList>
    </citation>
    <scope>PROTEIN SEQUENCE</scope>
</reference>
<sequence>GCTMCHTNQNKCDNCHTRHEF</sequence>
<proteinExistence type="evidence at protein level"/>
<organism>
    <name type="scientific">Nitrosomonas europaea</name>
    <dbReference type="NCBI Taxonomy" id="915"/>
    <lineage>
        <taxon>Bacteria</taxon>
        <taxon>Pseudomonadati</taxon>
        <taxon>Pseudomonadota</taxon>
        <taxon>Betaproteobacteria</taxon>
        <taxon>Nitrosomonadales</taxon>
        <taxon>Nitrosomonadaceae</taxon>
        <taxon>Nitrosomonas</taxon>
    </lineage>
</organism>
<name>Q9R567_NITER</name>
<accession>Q9R567</accession>
<dbReference type="Pfam" id="PF13447">
    <property type="entry name" value="Multi-haem_cyto"/>
    <property type="match status" value="1"/>
</dbReference>